<keyword evidence="2" id="KW-0288">FMN</keyword>
<evidence type="ECO:0000256" key="4">
    <source>
        <dbReference type="ARBA" id="ARBA00023033"/>
    </source>
</evidence>
<reference evidence="6 7" key="1">
    <citation type="submission" date="2016-11" db="EMBL/GenBank/DDBJ databases">
        <authorList>
            <person name="Jaros S."/>
            <person name="Januszkiewicz K."/>
            <person name="Wedrychowicz H."/>
        </authorList>
    </citation>
    <scope>NUCLEOTIDE SEQUENCE [LARGE SCALE GENOMIC DNA]</scope>
    <source>
        <strain evidence="6 7">DSM 44666</strain>
    </source>
</reference>
<keyword evidence="3" id="KW-0560">Oxidoreductase</keyword>
<keyword evidence="4 6" id="KW-0503">Monooxygenase</keyword>
<keyword evidence="7" id="KW-1185">Reference proteome</keyword>
<dbReference type="GO" id="GO:0008726">
    <property type="term" value="F:alkanesulfonate monooxygenase activity"/>
    <property type="evidence" value="ECO:0007669"/>
    <property type="project" value="TreeGrafter"/>
</dbReference>
<dbReference type="PANTHER" id="PTHR42847:SF4">
    <property type="entry name" value="ALKANESULFONATE MONOOXYGENASE-RELATED"/>
    <property type="match status" value="1"/>
</dbReference>
<gene>
    <name evidence="6" type="ORF">SAMN05444392_101890</name>
</gene>
<dbReference type="EMBL" id="FQVL01000001">
    <property type="protein sequence ID" value="SHE53512.1"/>
    <property type="molecule type" value="Genomic_DNA"/>
</dbReference>
<accession>A0A1M4U9Q1</accession>
<dbReference type="Proteomes" id="UP000184476">
    <property type="component" value="Unassembled WGS sequence"/>
</dbReference>
<dbReference type="PANTHER" id="PTHR42847">
    <property type="entry name" value="ALKANESULFONATE MONOOXYGENASE"/>
    <property type="match status" value="1"/>
</dbReference>
<dbReference type="InterPro" id="IPR050172">
    <property type="entry name" value="SsuD_RutA_monooxygenase"/>
</dbReference>
<evidence type="ECO:0000259" key="5">
    <source>
        <dbReference type="Pfam" id="PF00296"/>
    </source>
</evidence>
<organism evidence="6 7">
    <name type="scientific">Seinonella peptonophila</name>
    <dbReference type="NCBI Taxonomy" id="112248"/>
    <lineage>
        <taxon>Bacteria</taxon>
        <taxon>Bacillati</taxon>
        <taxon>Bacillota</taxon>
        <taxon>Bacilli</taxon>
        <taxon>Bacillales</taxon>
        <taxon>Thermoactinomycetaceae</taxon>
        <taxon>Seinonella</taxon>
    </lineage>
</organism>
<dbReference type="GO" id="GO:0046306">
    <property type="term" value="P:alkanesulfonate catabolic process"/>
    <property type="evidence" value="ECO:0007669"/>
    <property type="project" value="TreeGrafter"/>
</dbReference>
<sequence>MEIIWWLPTQGDRRYIGEGKTRGTDHSYLQQVAQAIDFLGYDAMFLGSGSHCEDAWVSASAVASLTKHARFLLAQRPSSITPSVLARMAATFDRMFQGRVSFNIVSGISSHELEADGVFLNHDQRYEHTGEFLEIFNRLMSGQEVTYEGKYISVNAAKLQFPPVQEPHPPIYMSGTSEIALTIAAKYADVYLLFGETPEKAKEIVDIVSQKAKKYNREIRFGMCMYIIVREREEHAWEIANNMIKHVSTDQIEQFKKTLLNNESDCIKRRTSAIEESGSLHLTEHLWAGTQLLHLGPVAVVGDPDSVTSCLQEYIDIGVSTFVFSGVPNLEEAYQVAELVLPNFRG</sequence>
<keyword evidence="1" id="KW-0285">Flavoprotein</keyword>
<proteinExistence type="predicted"/>
<dbReference type="InterPro" id="IPR036661">
    <property type="entry name" value="Luciferase-like_sf"/>
</dbReference>
<evidence type="ECO:0000313" key="7">
    <source>
        <dbReference type="Proteomes" id="UP000184476"/>
    </source>
</evidence>
<dbReference type="AlphaFoldDB" id="A0A1M4U9Q1"/>
<dbReference type="STRING" id="112248.SAMN05444392_101890"/>
<dbReference type="Pfam" id="PF00296">
    <property type="entry name" value="Bac_luciferase"/>
    <property type="match status" value="1"/>
</dbReference>
<protein>
    <submittedName>
        <fullName evidence="6">Alkanesulfonate monooxygenase</fullName>
    </submittedName>
</protein>
<dbReference type="InterPro" id="IPR011251">
    <property type="entry name" value="Luciferase-like_dom"/>
</dbReference>
<evidence type="ECO:0000313" key="6">
    <source>
        <dbReference type="EMBL" id="SHE53512.1"/>
    </source>
</evidence>
<evidence type="ECO:0000256" key="2">
    <source>
        <dbReference type="ARBA" id="ARBA00022643"/>
    </source>
</evidence>
<feature type="domain" description="Luciferase-like" evidence="5">
    <location>
        <begin position="1"/>
        <end position="320"/>
    </location>
</feature>
<name>A0A1M4U9Q1_9BACL</name>
<evidence type="ECO:0000256" key="3">
    <source>
        <dbReference type="ARBA" id="ARBA00023002"/>
    </source>
</evidence>
<dbReference type="CDD" id="cd01094">
    <property type="entry name" value="Alkanesulfonate_monoxygenase"/>
    <property type="match status" value="1"/>
</dbReference>
<dbReference type="RefSeq" id="WP_073152506.1">
    <property type="nucleotide sequence ID" value="NZ_FQVL01000001.1"/>
</dbReference>
<dbReference type="OrthoDB" id="9814695at2"/>
<evidence type="ECO:0000256" key="1">
    <source>
        <dbReference type="ARBA" id="ARBA00022630"/>
    </source>
</evidence>
<dbReference type="Gene3D" id="3.20.20.30">
    <property type="entry name" value="Luciferase-like domain"/>
    <property type="match status" value="1"/>
</dbReference>
<dbReference type="SUPFAM" id="SSF51679">
    <property type="entry name" value="Bacterial luciferase-like"/>
    <property type="match status" value="1"/>
</dbReference>